<proteinExistence type="predicted"/>
<dbReference type="EMBL" id="JH818382">
    <property type="protein sequence ID" value="EKC30521.1"/>
    <property type="molecule type" value="Genomic_DNA"/>
</dbReference>
<dbReference type="InParanoid" id="K1R979"/>
<gene>
    <name evidence="1" type="ORF">CGI_10017828</name>
</gene>
<sequence length="131" mass="14963">MQSHRTLIPDFTKYSIKKKLLNFGNMYLKSTHRNSRTVTLHWTGTSKGRKCEAWKGSFSFDVRSAITPVTVKSCTRKSVDQKGDEEPHSLICPWLSATWVPALQQRVCVVCFLAQTPNQHQPLTFIRPATQ</sequence>
<evidence type="ECO:0000313" key="1">
    <source>
        <dbReference type="EMBL" id="EKC30521.1"/>
    </source>
</evidence>
<protein>
    <submittedName>
        <fullName evidence="1">Uncharacterized protein</fullName>
    </submittedName>
</protein>
<organism evidence="1">
    <name type="scientific">Magallana gigas</name>
    <name type="common">Pacific oyster</name>
    <name type="synonym">Crassostrea gigas</name>
    <dbReference type="NCBI Taxonomy" id="29159"/>
    <lineage>
        <taxon>Eukaryota</taxon>
        <taxon>Metazoa</taxon>
        <taxon>Spiralia</taxon>
        <taxon>Lophotrochozoa</taxon>
        <taxon>Mollusca</taxon>
        <taxon>Bivalvia</taxon>
        <taxon>Autobranchia</taxon>
        <taxon>Pteriomorphia</taxon>
        <taxon>Ostreida</taxon>
        <taxon>Ostreoidea</taxon>
        <taxon>Ostreidae</taxon>
        <taxon>Magallana</taxon>
    </lineage>
</organism>
<dbReference type="AlphaFoldDB" id="K1R979"/>
<dbReference type="HOGENOM" id="CLU_1929590_0_0_1"/>
<reference evidence="1" key="1">
    <citation type="journal article" date="2012" name="Nature">
        <title>The oyster genome reveals stress adaptation and complexity of shell formation.</title>
        <authorList>
            <person name="Zhang G."/>
            <person name="Fang X."/>
            <person name="Guo X."/>
            <person name="Li L."/>
            <person name="Luo R."/>
            <person name="Xu F."/>
            <person name="Yang P."/>
            <person name="Zhang L."/>
            <person name="Wang X."/>
            <person name="Qi H."/>
            <person name="Xiong Z."/>
            <person name="Que H."/>
            <person name="Xie Y."/>
            <person name="Holland P.W."/>
            <person name="Paps J."/>
            <person name="Zhu Y."/>
            <person name="Wu F."/>
            <person name="Chen Y."/>
            <person name="Wang J."/>
            <person name="Peng C."/>
            <person name="Meng J."/>
            <person name="Yang L."/>
            <person name="Liu J."/>
            <person name="Wen B."/>
            <person name="Zhang N."/>
            <person name="Huang Z."/>
            <person name="Zhu Q."/>
            <person name="Feng Y."/>
            <person name="Mount A."/>
            <person name="Hedgecock D."/>
            <person name="Xu Z."/>
            <person name="Liu Y."/>
            <person name="Domazet-Loso T."/>
            <person name="Du Y."/>
            <person name="Sun X."/>
            <person name="Zhang S."/>
            <person name="Liu B."/>
            <person name="Cheng P."/>
            <person name="Jiang X."/>
            <person name="Li J."/>
            <person name="Fan D."/>
            <person name="Wang W."/>
            <person name="Fu W."/>
            <person name="Wang T."/>
            <person name="Wang B."/>
            <person name="Zhang J."/>
            <person name="Peng Z."/>
            <person name="Li Y."/>
            <person name="Li N."/>
            <person name="Wang J."/>
            <person name="Chen M."/>
            <person name="He Y."/>
            <person name="Tan F."/>
            <person name="Song X."/>
            <person name="Zheng Q."/>
            <person name="Huang R."/>
            <person name="Yang H."/>
            <person name="Du X."/>
            <person name="Chen L."/>
            <person name="Yang M."/>
            <person name="Gaffney P.M."/>
            <person name="Wang S."/>
            <person name="Luo L."/>
            <person name="She Z."/>
            <person name="Ming Y."/>
            <person name="Huang W."/>
            <person name="Zhang S."/>
            <person name="Huang B."/>
            <person name="Zhang Y."/>
            <person name="Qu T."/>
            <person name="Ni P."/>
            <person name="Miao G."/>
            <person name="Wang J."/>
            <person name="Wang Q."/>
            <person name="Steinberg C.E."/>
            <person name="Wang H."/>
            <person name="Li N."/>
            <person name="Qian L."/>
            <person name="Zhang G."/>
            <person name="Li Y."/>
            <person name="Yang H."/>
            <person name="Liu X."/>
            <person name="Wang J."/>
            <person name="Yin Y."/>
            <person name="Wang J."/>
        </authorList>
    </citation>
    <scope>NUCLEOTIDE SEQUENCE [LARGE SCALE GENOMIC DNA]</scope>
    <source>
        <strain evidence="1">05x7-T-G4-1.051#20</strain>
    </source>
</reference>
<name>K1R979_MAGGI</name>
<accession>K1R979</accession>